<name>X0Z263_9ZZZZ</name>
<comment type="caution">
    <text evidence="1">The sequence shown here is derived from an EMBL/GenBank/DDBJ whole genome shotgun (WGS) entry which is preliminary data.</text>
</comment>
<reference evidence="1" key="1">
    <citation type="journal article" date="2014" name="Front. Microbiol.">
        <title>High frequency of phylogenetically diverse reductive dehalogenase-homologous genes in deep subseafloor sedimentary metagenomes.</title>
        <authorList>
            <person name="Kawai M."/>
            <person name="Futagami T."/>
            <person name="Toyoda A."/>
            <person name="Takaki Y."/>
            <person name="Nishi S."/>
            <person name="Hori S."/>
            <person name="Arai W."/>
            <person name="Tsubouchi T."/>
            <person name="Morono Y."/>
            <person name="Uchiyama I."/>
            <person name="Ito T."/>
            <person name="Fujiyama A."/>
            <person name="Inagaki F."/>
            <person name="Takami H."/>
        </authorList>
    </citation>
    <scope>NUCLEOTIDE SEQUENCE</scope>
    <source>
        <strain evidence="1">Expedition CK06-06</strain>
    </source>
</reference>
<dbReference type="EMBL" id="BART01005858">
    <property type="protein sequence ID" value="GAG54573.1"/>
    <property type="molecule type" value="Genomic_DNA"/>
</dbReference>
<proteinExistence type="predicted"/>
<dbReference type="AlphaFoldDB" id="X0Z263"/>
<evidence type="ECO:0000313" key="1">
    <source>
        <dbReference type="EMBL" id="GAG54573.1"/>
    </source>
</evidence>
<sequence length="301" mass="35136">MLKCIPESRLIESSDIDKLSKENIHILMTYYEQKYGKIEYVEIFNDLIKDVFNCLNDGDVLLAPGDSPSKIIQVMKINYEVEPGEFIINGVRKNIKIVSFSLSTAQTTKPSEIDKYLFGILESNNINPNDNLIMIDHTEYGKTYKCIRSSIARYKGINTLIEIHDKHGPDCILLDDVLPFIVISTTDYIIKLILKKMDLPSNFRCYYYDDFFEDEYYHSMSKNERSLINNHIKKYEHIFHFICEAELTNSRCVPYNHLGFESIDITSYFNCNVIIFAMAIVNEKYNYLTSDYCSISDYYNI</sequence>
<organism evidence="1">
    <name type="scientific">marine sediment metagenome</name>
    <dbReference type="NCBI Taxonomy" id="412755"/>
    <lineage>
        <taxon>unclassified sequences</taxon>
        <taxon>metagenomes</taxon>
        <taxon>ecological metagenomes</taxon>
    </lineage>
</organism>
<gene>
    <name evidence="1" type="ORF">S01H4_13280</name>
</gene>
<accession>X0Z263</accession>
<protein>
    <submittedName>
        <fullName evidence="1">Uncharacterized protein</fullName>
    </submittedName>
</protein>